<dbReference type="Pfam" id="PF00425">
    <property type="entry name" value="Chorismate_bind"/>
    <property type="match status" value="1"/>
</dbReference>
<name>A0A158JTM5_9BURK</name>
<dbReference type="RefSeq" id="WP_062092784.1">
    <property type="nucleotide sequence ID" value="NZ_FCOK02000119.1"/>
</dbReference>
<dbReference type="Proteomes" id="UP000054683">
    <property type="component" value="Unassembled WGS sequence"/>
</dbReference>
<dbReference type="InterPro" id="IPR015890">
    <property type="entry name" value="Chorismate_C"/>
</dbReference>
<dbReference type="OrthoDB" id="3518032at2"/>
<dbReference type="InterPro" id="IPR005801">
    <property type="entry name" value="ADC_synthase"/>
</dbReference>
<proteinExistence type="predicted"/>
<sequence>MNRGRSIGTARVVEFSFSGDPVDRVLSSVDPTDEIFVVERWDPKSRHPDVSYIGFANKIEKVQKSSTRDSDLDEFDMLRKILDSKRIEAQSGTAGLSGGVFAFYSYESLTKASNEGAGPRAMLMQPMQMLVFDHKRSKAYAVIVDASQTSEQAADEIVERLKSMCFSQSTGQEKGGLEEPIWTPTVTEAEFGKFAATAIARMNHEPELDGVVLSVQCKTITDIPPVASYRWLRRINPSTYMFLATSTGFSVWGATSLTLARLKGGKLTVETDGATRPIEKTADGSPFVWIPNVKEVDEYDVVLNALVDDLKPIIDADSLHFTAELEQRRFFDLLHLFAEAEAEIKHDVGPVDVMRALSPHGAAVGFTRKRALETIQEFEPVARGPFSGSMGFFGFDGSLESSTVTRSMWNAGDASYVHAGAKVVSASDPAAEYRECILKTKALRDCARLALVDGTTQLAN</sequence>
<reference evidence="2 3" key="1">
    <citation type="submission" date="2016-01" db="EMBL/GenBank/DDBJ databases">
        <authorList>
            <person name="Oliw E.H."/>
        </authorList>
    </citation>
    <scope>NUCLEOTIDE SEQUENCE [LARGE SCALE GENOMIC DNA]</scope>
    <source>
        <strain evidence="2">LMG 27134</strain>
    </source>
</reference>
<gene>
    <name evidence="2" type="ORF">AWB69_08757</name>
</gene>
<dbReference type="SUPFAM" id="SSF56322">
    <property type="entry name" value="ADC synthase"/>
    <property type="match status" value="1"/>
</dbReference>
<dbReference type="Gene3D" id="3.60.120.10">
    <property type="entry name" value="Anthranilate synthase"/>
    <property type="match status" value="1"/>
</dbReference>
<dbReference type="AlphaFoldDB" id="A0A158JTM5"/>
<dbReference type="PANTHER" id="PTHR11236">
    <property type="entry name" value="AMINOBENZOATE/ANTHRANILATE SYNTHASE"/>
    <property type="match status" value="1"/>
</dbReference>
<accession>A0A158JTM5</accession>
<dbReference type="PANTHER" id="PTHR11236:SF9">
    <property type="entry name" value="ANTHRANILATE SYNTHASE COMPONENT 1"/>
    <property type="match status" value="1"/>
</dbReference>
<feature type="domain" description="Chorismate-utilising enzyme C-terminal" evidence="1">
    <location>
        <begin position="196"/>
        <end position="439"/>
    </location>
</feature>
<evidence type="ECO:0000259" key="1">
    <source>
        <dbReference type="Pfam" id="PF00425"/>
    </source>
</evidence>
<protein>
    <submittedName>
        <fullName evidence="2">Anthranilate synthase component I</fullName>
    </submittedName>
</protein>
<dbReference type="InterPro" id="IPR019999">
    <property type="entry name" value="Anth_synth_I-like"/>
</dbReference>
<dbReference type="EMBL" id="FCOK02000119">
    <property type="protein sequence ID" value="SAL72148.1"/>
    <property type="molecule type" value="Genomic_DNA"/>
</dbReference>
<organism evidence="2 3">
    <name type="scientific">Caballeronia udeis</name>
    <dbReference type="NCBI Taxonomy" id="1232866"/>
    <lineage>
        <taxon>Bacteria</taxon>
        <taxon>Pseudomonadati</taxon>
        <taxon>Pseudomonadota</taxon>
        <taxon>Betaproteobacteria</taxon>
        <taxon>Burkholderiales</taxon>
        <taxon>Burkholderiaceae</taxon>
        <taxon>Caballeronia</taxon>
    </lineage>
</organism>
<evidence type="ECO:0000313" key="3">
    <source>
        <dbReference type="Proteomes" id="UP000054683"/>
    </source>
</evidence>
<evidence type="ECO:0000313" key="2">
    <source>
        <dbReference type="EMBL" id="SAL72148.1"/>
    </source>
</evidence>
<dbReference type="GO" id="GO:0000162">
    <property type="term" value="P:L-tryptophan biosynthetic process"/>
    <property type="evidence" value="ECO:0007669"/>
    <property type="project" value="TreeGrafter"/>
</dbReference>